<feature type="binding site" description="axial binding residue" evidence="6">
    <location>
        <position position="54"/>
    </location>
    <ligand>
        <name>heme c</name>
        <dbReference type="ChEBI" id="CHEBI:61717"/>
        <label>3</label>
    </ligand>
    <ligandPart>
        <name>Fe</name>
        <dbReference type="ChEBI" id="CHEBI:18248"/>
    </ligandPart>
</feature>
<evidence type="ECO:0000256" key="3">
    <source>
        <dbReference type="ARBA" id="ARBA00022723"/>
    </source>
</evidence>
<feature type="binding site" description="covalent" evidence="6">
    <location>
        <position position="64"/>
    </location>
    <ligand>
        <name>heme c</name>
        <dbReference type="ChEBI" id="CHEBI:61717"/>
        <label>1</label>
    </ligand>
</feature>
<keyword evidence="3 6" id="KW-0479">Metal-binding</keyword>
<dbReference type="STRING" id="690850.Desaf_1770"/>
<evidence type="ECO:0000256" key="2">
    <source>
        <dbReference type="ARBA" id="ARBA00022617"/>
    </source>
</evidence>
<dbReference type="HOGENOM" id="CLU_125874_3_0_7"/>
<keyword evidence="5 6" id="KW-0408">Iron</keyword>
<feature type="binding site" description="axial binding residue" evidence="6">
    <location>
        <position position="118"/>
    </location>
    <ligand>
        <name>heme c</name>
        <dbReference type="ChEBI" id="CHEBI:61717"/>
        <label>3</label>
    </ligand>
    <ligandPart>
        <name>Fe</name>
        <dbReference type="ChEBI" id="CHEBI:18248"/>
    </ligandPart>
</feature>
<dbReference type="KEGG" id="daf:Desaf_1770"/>
<dbReference type="InterPro" id="IPR036280">
    <property type="entry name" value="Multihaem_cyt_sf"/>
</dbReference>
<evidence type="ECO:0000256" key="1">
    <source>
        <dbReference type="ARBA" id="ARBA00022448"/>
    </source>
</evidence>
<dbReference type="AlphaFoldDB" id="F3Z1Z8"/>
<keyword evidence="7" id="KW-0732">Signal</keyword>
<feature type="binding site" description="covalent" evidence="6">
    <location>
        <position position="67"/>
    </location>
    <ligand>
        <name>heme c</name>
        <dbReference type="ChEBI" id="CHEBI:61717"/>
        <label>1</label>
    </ligand>
</feature>
<feature type="binding site" description="axial binding residue" evidence="6">
    <location>
        <position position="51"/>
    </location>
    <ligand>
        <name>heme c</name>
        <dbReference type="ChEBI" id="CHEBI:61717"/>
        <label>1</label>
    </ligand>
    <ligandPart>
        <name>Fe</name>
        <dbReference type="ChEBI" id="CHEBI:18248"/>
    </ligandPart>
</feature>
<dbReference type="RefSeq" id="WP_014259866.1">
    <property type="nucleotide sequence ID" value="NC_016629.1"/>
</dbReference>
<reference evidence="9 10" key="1">
    <citation type="journal article" date="2011" name="J. Bacteriol.">
        <title>Genome sequence of the mercury-methylating and pleomorphic Desulfovibrio africanus Strain Walvis Bay.</title>
        <authorList>
            <person name="Brown S.D."/>
            <person name="Wall J.D."/>
            <person name="Kucken A.M."/>
            <person name="Gilmour C.C."/>
            <person name="Podar M."/>
            <person name="Brandt C.C."/>
            <person name="Teshima H."/>
            <person name="Detter J.C."/>
            <person name="Han C.S."/>
            <person name="Land M.L."/>
            <person name="Lucas S."/>
            <person name="Han J."/>
            <person name="Pennacchio L."/>
            <person name="Nolan M."/>
            <person name="Pitluck S."/>
            <person name="Woyke T."/>
            <person name="Goodwin L."/>
            <person name="Palumbo A.V."/>
            <person name="Elias D.A."/>
        </authorList>
    </citation>
    <scope>NUCLEOTIDE SEQUENCE [LARGE SCALE GENOMIC DNA]</scope>
    <source>
        <strain evidence="9 10">Walvis Bay</strain>
    </source>
</reference>
<feature type="signal peptide" evidence="7">
    <location>
        <begin position="1"/>
        <end position="23"/>
    </location>
</feature>
<feature type="binding site" description="covalent" evidence="6">
    <location>
        <position position="117"/>
    </location>
    <ligand>
        <name>heme c</name>
        <dbReference type="ChEBI" id="CHEBI:61717"/>
        <label>3</label>
    </ligand>
</feature>
<dbReference type="GO" id="GO:0046872">
    <property type="term" value="F:metal ion binding"/>
    <property type="evidence" value="ECO:0007669"/>
    <property type="project" value="UniProtKB-KW"/>
</dbReference>
<organism evidence="9 10">
    <name type="scientific">Desulfocurvibacter africanus subsp. africanus str. Walvis Bay</name>
    <dbReference type="NCBI Taxonomy" id="690850"/>
    <lineage>
        <taxon>Bacteria</taxon>
        <taxon>Pseudomonadati</taxon>
        <taxon>Thermodesulfobacteriota</taxon>
        <taxon>Desulfovibrionia</taxon>
        <taxon>Desulfovibrionales</taxon>
        <taxon>Desulfovibrionaceae</taxon>
        <taxon>Desulfocurvibacter</taxon>
    </lineage>
</organism>
<proteinExistence type="predicted"/>
<comment type="cofactor">
    <cofactor evidence="6">
        <name>heme c</name>
        <dbReference type="ChEBI" id="CHEBI:61717"/>
    </cofactor>
    <text evidence="6">Binds 4 heme c groups covalently per monomer.</text>
</comment>
<feature type="domain" description="Class III cytochrome C" evidence="8">
    <location>
        <begin position="30"/>
        <end position="137"/>
    </location>
</feature>
<keyword evidence="4" id="KW-0249">Electron transport</keyword>
<feature type="binding site" description="axial binding residue" evidence="6">
    <location>
        <position position="69"/>
    </location>
    <ligand>
        <name>heme c</name>
        <dbReference type="ChEBI" id="CHEBI:61717"/>
        <label>2</label>
    </ligand>
    <ligandPart>
        <name>Fe</name>
        <dbReference type="ChEBI" id="CHEBI:18248"/>
    </ligandPart>
</feature>
<dbReference type="InterPro" id="IPR002322">
    <property type="entry name" value="Cyt_c_III"/>
</dbReference>
<dbReference type="CDD" id="cd08168">
    <property type="entry name" value="Cytochrom_C3"/>
    <property type="match status" value="1"/>
</dbReference>
<feature type="binding site" description="axial binding residue" evidence="6">
    <location>
        <position position="137"/>
    </location>
    <ligand>
        <name>heme c</name>
        <dbReference type="ChEBI" id="CHEBI:61717"/>
        <label>4</label>
    </ligand>
    <ligandPart>
        <name>Fe</name>
        <dbReference type="ChEBI" id="CHEBI:18248"/>
    </ligandPart>
</feature>
<sequence precursor="true">MKKLFSMLVAAALVGTMAMAAQAVPQVPADVVIDHLSNPNAKLEYKVKFSHKAHASLGTDAAACQKCHHKWDGKSEIGGCATEGCHADTTSFKATEKDPKFLMTAFHSKSPMSCQGCHKEMKTAKKTTGPTACAQCHNQK</sequence>
<feature type="binding site" description="covalent" evidence="6">
    <location>
        <position position="85"/>
    </location>
    <ligand>
        <name>heme c</name>
        <dbReference type="ChEBI" id="CHEBI:61717"/>
        <label>2</label>
    </ligand>
</feature>
<gene>
    <name evidence="9" type="ORF">Desaf_1770</name>
</gene>
<dbReference type="eggNOG" id="ENOG5030JB0">
    <property type="taxonomic scope" value="Bacteria"/>
</dbReference>
<dbReference type="PRINTS" id="PR00609">
    <property type="entry name" value="CYTOCHROMEC3"/>
</dbReference>
<evidence type="ECO:0000313" key="10">
    <source>
        <dbReference type="Proteomes" id="UP000007844"/>
    </source>
</evidence>
<dbReference type="SMR" id="F3Z1Z8"/>
<dbReference type="InterPro" id="IPR020942">
    <property type="entry name" value="Cyt_c_III_dom"/>
</dbReference>
<dbReference type="EMBL" id="CP003221">
    <property type="protein sequence ID" value="EGJ50106.1"/>
    <property type="molecule type" value="Genomic_DNA"/>
</dbReference>
<dbReference type="SUPFAM" id="SSF48695">
    <property type="entry name" value="Multiheme cytochromes"/>
    <property type="match status" value="1"/>
</dbReference>
<feature type="chain" id="PRO_5003303384" evidence="7">
    <location>
        <begin position="24"/>
        <end position="140"/>
    </location>
</feature>
<dbReference type="GO" id="GO:0009055">
    <property type="term" value="F:electron transfer activity"/>
    <property type="evidence" value="ECO:0007669"/>
    <property type="project" value="InterPro"/>
</dbReference>
<dbReference type="Gene3D" id="3.90.10.10">
    <property type="entry name" value="Cytochrome C3"/>
    <property type="match status" value="1"/>
</dbReference>
<feature type="binding site" description="covalent" evidence="6">
    <location>
        <position position="133"/>
    </location>
    <ligand>
        <name>heme c</name>
        <dbReference type="ChEBI" id="CHEBI:61717"/>
        <label>4</label>
    </ligand>
</feature>
<evidence type="ECO:0000256" key="4">
    <source>
        <dbReference type="ARBA" id="ARBA00022982"/>
    </source>
</evidence>
<keyword evidence="10" id="KW-1185">Reference proteome</keyword>
<evidence type="ECO:0000256" key="5">
    <source>
        <dbReference type="ARBA" id="ARBA00023004"/>
    </source>
</evidence>
<name>F3Z1Z8_DESAF</name>
<feature type="binding site" description="covalent" evidence="6">
    <location>
        <position position="80"/>
    </location>
    <ligand>
        <name>heme c</name>
        <dbReference type="ChEBI" id="CHEBI:61717"/>
        <label>2</label>
    </ligand>
</feature>
<protein>
    <submittedName>
        <fullName evidence="9">Cytochrome c class III</fullName>
    </submittedName>
</protein>
<dbReference type="Pfam" id="PF02085">
    <property type="entry name" value="Cytochrom_CIII"/>
    <property type="match status" value="1"/>
</dbReference>
<feature type="binding site" description="axial binding residue" evidence="6">
    <location>
        <position position="86"/>
    </location>
    <ligand>
        <name>heme c</name>
        <dbReference type="ChEBI" id="CHEBI:61717"/>
        <label>2</label>
    </ligand>
    <ligandPart>
        <name>Fe</name>
        <dbReference type="ChEBI" id="CHEBI:18248"/>
    </ligandPart>
</feature>
<evidence type="ECO:0000256" key="7">
    <source>
        <dbReference type="SAM" id="SignalP"/>
    </source>
</evidence>
<feature type="binding site" description="covalent" evidence="6">
    <location>
        <position position="114"/>
    </location>
    <ligand>
        <name>heme c</name>
        <dbReference type="ChEBI" id="CHEBI:61717"/>
        <label>3</label>
    </ligand>
</feature>
<dbReference type="GO" id="GO:0020037">
    <property type="term" value="F:heme binding"/>
    <property type="evidence" value="ECO:0007669"/>
    <property type="project" value="InterPro"/>
</dbReference>
<feature type="binding site" description="axial binding residue" evidence="6">
    <location>
        <position position="68"/>
    </location>
    <ligand>
        <name>heme c</name>
        <dbReference type="ChEBI" id="CHEBI:61717"/>
        <label>1</label>
    </ligand>
    <ligandPart>
        <name>Fe</name>
        <dbReference type="ChEBI" id="CHEBI:18248"/>
    </ligandPart>
</feature>
<evidence type="ECO:0000313" key="9">
    <source>
        <dbReference type="EMBL" id="EGJ50106.1"/>
    </source>
</evidence>
<dbReference type="Proteomes" id="UP000007844">
    <property type="component" value="Chromosome"/>
</dbReference>
<keyword evidence="1" id="KW-0813">Transport</keyword>
<feature type="binding site" description="covalent" evidence="6">
    <location>
        <position position="136"/>
    </location>
    <ligand>
        <name>heme c</name>
        <dbReference type="ChEBI" id="CHEBI:61717"/>
        <label>4</label>
    </ligand>
</feature>
<accession>F3Z1Z8</accession>
<evidence type="ECO:0000256" key="6">
    <source>
        <dbReference type="PIRSR" id="PIRSR602322-1"/>
    </source>
</evidence>
<keyword evidence="2 6" id="KW-0349">Heme</keyword>
<evidence type="ECO:0000259" key="8">
    <source>
        <dbReference type="Pfam" id="PF02085"/>
    </source>
</evidence>